<evidence type="ECO:0000256" key="5">
    <source>
        <dbReference type="ARBA" id="ARBA00022692"/>
    </source>
</evidence>
<comment type="subcellular location">
    <subcellularLocation>
        <location evidence="1">Cell membrane</location>
        <topology evidence="1">Multi-pass membrane protein</topology>
    </subcellularLocation>
</comment>
<evidence type="ECO:0000259" key="9">
    <source>
        <dbReference type="Pfam" id="PF13231"/>
    </source>
</evidence>
<keyword evidence="3" id="KW-0328">Glycosyltransferase</keyword>
<evidence type="ECO:0000256" key="1">
    <source>
        <dbReference type="ARBA" id="ARBA00004651"/>
    </source>
</evidence>
<dbReference type="GO" id="GO:0009103">
    <property type="term" value="P:lipopolysaccharide biosynthetic process"/>
    <property type="evidence" value="ECO:0007669"/>
    <property type="project" value="UniProtKB-ARBA"/>
</dbReference>
<evidence type="ECO:0000313" key="11">
    <source>
        <dbReference type="Proteomes" id="UP000178319"/>
    </source>
</evidence>
<keyword evidence="2" id="KW-1003">Cell membrane</keyword>
<keyword evidence="7 8" id="KW-0472">Membrane</keyword>
<proteinExistence type="predicted"/>
<protein>
    <recommendedName>
        <fullName evidence="9">Glycosyltransferase RgtA/B/C/D-like domain-containing protein</fullName>
    </recommendedName>
</protein>
<evidence type="ECO:0000256" key="7">
    <source>
        <dbReference type="ARBA" id="ARBA00023136"/>
    </source>
</evidence>
<dbReference type="GO" id="GO:0016763">
    <property type="term" value="F:pentosyltransferase activity"/>
    <property type="evidence" value="ECO:0007669"/>
    <property type="project" value="TreeGrafter"/>
</dbReference>
<dbReference type="PANTHER" id="PTHR33908">
    <property type="entry name" value="MANNOSYLTRANSFERASE YKCB-RELATED"/>
    <property type="match status" value="1"/>
</dbReference>
<keyword evidence="6 8" id="KW-1133">Transmembrane helix</keyword>
<feature type="transmembrane region" description="Helical" evidence="8">
    <location>
        <begin position="251"/>
        <end position="267"/>
    </location>
</feature>
<evidence type="ECO:0000256" key="2">
    <source>
        <dbReference type="ARBA" id="ARBA00022475"/>
    </source>
</evidence>
<feature type="transmembrane region" description="Helical" evidence="8">
    <location>
        <begin position="279"/>
        <end position="296"/>
    </location>
</feature>
<organism evidence="10 11">
    <name type="scientific">Candidatus Blackburnbacteria bacterium RIFCSPHIGHO2_02_FULL_44_20</name>
    <dbReference type="NCBI Taxonomy" id="1797516"/>
    <lineage>
        <taxon>Bacteria</taxon>
        <taxon>Candidatus Blackburniibacteriota</taxon>
    </lineage>
</organism>
<dbReference type="PANTHER" id="PTHR33908:SF11">
    <property type="entry name" value="MEMBRANE PROTEIN"/>
    <property type="match status" value="1"/>
</dbReference>
<feature type="transmembrane region" description="Helical" evidence="8">
    <location>
        <begin position="185"/>
        <end position="204"/>
    </location>
</feature>
<evidence type="ECO:0000256" key="3">
    <source>
        <dbReference type="ARBA" id="ARBA00022676"/>
    </source>
</evidence>
<dbReference type="InterPro" id="IPR038731">
    <property type="entry name" value="RgtA/B/C-like"/>
</dbReference>
<accession>A0A1G1V7T9</accession>
<feature type="transmembrane region" description="Helical" evidence="8">
    <location>
        <begin position="134"/>
        <end position="154"/>
    </location>
</feature>
<dbReference type="Proteomes" id="UP000178319">
    <property type="component" value="Unassembled WGS sequence"/>
</dbReference>
<feature type="transmembrane region" description="Helical" evidence="8">
    <location>
        <begin position="160"/>
        <end position="178"/>
    </location>
</feature>
<evidence type="ECO:0000313" key="10">
    <source>
        <dbReference type="EMBL" id="OGY11538.1"/>
    </source>
</evidence>
<dbReference type="AlphaFoldDB" id="A0A1G1V7T9"/>
<dbReference type="STRING" id="1797516.A3D26_03240"/>
<gene>
    <name evidence="10" type="ORF">A3D26_03240</name>
</gene>
<dbReference type="InterPro" id="IPR050297">
    <property type="entry name" value="LipidA_mod_glycosyltrf_83"/>
</dbReference>
<dbReference type="Pfam" id="PF13231">
    <property type="entry name" value="PMT_2"/>
    <property type="match status" value="1"/>
</dbReference>
<keyword evidence="4" id="KW-0808">Transferase</keyword>
<feature type="domain" description="Glycosyltransferase RgtA/B/C/D-like" evidence="9">
    <location>
        <begin position="56"/>
        <end position="198"/>
    </location>
</feature>
<name>A0A1G1V7T9_9BACT</name>
<keyword evidence="5 8" id="KW-0812">Transmembrane</keyword>
<dbReference type="GO" id="GO:0005886">
    <property type="term" value="C:plasma membrane"/>
    <property type="evidence" value="ECO:0007669"/>
    <property type="project" value="UniProtKB-SubCell"/>
</dbReference>
<feature type="transmembrane region" description="Helical" evidence="8">
    <location>
        <begin position="331"/>
        <end position="349"/>
    </location>
</feature>
<comment type="caution">
    <text evidence="10">The sequence shown here is derived from an EMBL/GenBank/DDBJ whole genome shotgun (WGS) entry which is preliminary data.</text>
</comment>
<reference evidence="10 11" key="1">
    <citation type="journal article" date="2016" name="Nat. Commun.">
        <title>Thousands of microbial genomes shed light on interconnected biogeochemical processes in an aquifer system.</title>
        <authorList>
            <person name="Anantharaman K."/>
            <person name="Brown C.T."/>
            <person name="Hug L.A."/>
            <person name="Sharon I."/>
            <person name="Castelle C.J."/>
            <person name="Probst A.J."/>
            <person name="Thomas B.C."/>
            <person name="Singh A."/>
            <person name="Wilkins M.J."/>
            <person name="Karaoz U."/>
            <person name="Brodie E.L."/>
            <person name="Williams K.H."/>
            <person name="Hubbard S.S."/>
            <person name="Banfield J.F."/>
        </authorList>
    </citation>
    <scope>NUCLEOTIDE SEQUENCE [LARGE SCALE GENOMIC DNA]</scope>
</reference>
<evidence type="ECO:0000256" key="8">
    <source>
        <dbReference type="SAM" id="Phobius"/>
    </source>
</evidence>
<feature type="transmembrane region" description="Helical" evidence="8">
    <location>
        <begin position="81"/>
        <end position="98"/>
    </location>
</feature>
<evidence type="ECO:0000256" key="6">
    <source>
        <dbReference type="ARBA" id="ARBA00022989"/>
    </source>
</evidence>
<feature type="transmembrane region" description="Helical" evidence="8">
    <location>
        <begin position="58"/>
        <end position="74"/>
    </location>
</feature>
<evidence type="ECO:0000256" key="4">
    <source>
        <dbReference type="ARBA" id="ARBA00022679"/>
    </source>
</evidence>
<feature type="transmembrane region" description="Helical" evidence="8">
    <location>
        <begin position="302"/>
        <end position="324"/>
    </location>
</feature>
<dbReference type="EMBL" id="MHBZ01000015">
    <property type="protein sequence ID" value="OGY11538.1"/>
    <property type="molecule type" value="Genomic_DNA"/>
</dbReference>
<sequence length="454" mass="52000">MLNKKIALGAILVVGLILRLISSNQSLWLDEATSILTAKNFSFVEITTKFSPGDFHPPLYYLVLKIWIQILGTSEIAARSLSVLFGALTVLVVYQIGSVLHGKFVGLAAALLLAFSPLHIYYSQEARMYSMETFLAALLVWCFTTSRWALFIITGTLLVYTDYLPALIFVPLLWHAIIQKKAKQFLLCSSVIILSLVSWLPTFYQQLQNGLLVKTNAPDWWKVLGKTNLKELALVLVKFIIGRISFYNKPLYAGFVLVGLFLHEIPLRRALVNWDQSKLLWTWLTVPLILAATIGLKVSVFSYFRLLFLLPAFCLLTAYGLTFVEEKYKKLVFCMLLVFSAVCTSIYFSSPRLHRENWKDAVSWIEESANGKNAASIFVTNNQRDPYYYYSRNVVPSYGPNGLEAENFEKIYLMRYVQPIFDPQDNLRKKVEESYKKTREKDFNGVTVWEYEKP</sequence>
<feature type="transmembrane region" description="Helical" evidence="8">
    <location>
        <begin position="104"/>
        <end position="122"/>
    </location>
</feature>